<organism evidence="2 3">
    <name type="scientific">Rhipicephalus microplus</name>
    <name type="common">Cattle tick</name>
    <name type="synonym">Boophilus microplus</name>
    <dbReference type="NCBI Taxonomy" id="6941"/>
    <lineage>
        <taxon>Eukaryota</taxon>
        <taxon>Metazoa</taxon>
        <taxon>Ecdysozoa</taxon>
        <taxon>Arthropoda</taxon>
        <taxon>Chelicerata</taxon>
        <taxon>Arachnida</taxon>
        <taxon>Acari</taxon>
        <taxon>Parasitiformes</taxon>
        <taxon>Ixodida</taxon>
        <taxon>Ixodoidea</taxon>
        <taxon>Ixodidae</taxon>
        <taxon>Rhipicephalinae</taxon>
        <taxon>Rhipicephalus</taxon>
        <taxon>Boophilus</taxon>
    </lineage>
</organism>
<reference evidence="2" key="1">
    <citation type="journal article" date="2020" name="Cell">
        <title>Large-Scale Comparative Analyses of Tick Genomes Elucidate Their Genetic Diversity and Vector Capacities.</title>
        <authorList>
            <consortium name="Tick Genome and Microbiome Consortium (TIGMIC)"/>
            <person name="Jia N."/>
            <person name="Wang J."/>
            <person name="Shi W."/>
            <person name="Du L."/>
            <person name="Sun Y."/>
            <person name="Zhan W."/>
            <person name="Jiang J.F."/>
            <person name="Wang Q."/>
            <person name="Zhang B."/>
            <person name="Ji P."/>
            <person name="Bell-Sakyi L."/>
            <person name="Cui X.M."/>
            <person name="Yuan T.T."/>
            <person name="Jiang B.G."/>
            <person name="Yang W.F."/>
            <person name="Lam T.T."/>
            <person name="Chang Q.C."/>
            <person name="Ding S.J."/>
            <person name="Wang X.J."/>
            <person name="Zhu J.G."/>
            <person name="Ruan X.D."/>
            <person name="Zhao L."/>
            <person name="Wei J.T."/>
            <person name="Ye R.Z."/>
            <person name="Que T.C."/>
            <person name="Du C.H."/>
            <person name="Zhou Y.H."/>
            <person name="Cheng J.X."/>
            <person name="Dai P.F."/>
            <person name="Guo W.B."/>
            <person name="Han X.H."/>
            <person name="Huang E.J."/>
            <person name="Li L.F."/>
            <person name="Wei W."/>
            <person name="Gao Y.C."/>
            <person name="Liu J.Z."/>
            <person name="Shao H.Z."/>
            <person name="Wang X."/>
            <person name="Wang C.C."/>
            <person name="Yang T.C."/>
            <person name="Huo Q.B."/>
            <person name="Li W."/>
            <person name="Chen H.Y."/>
            <person name="Chen S.E."/>
            <person name="Zhou L.G."/>
            <person name="Ni X.B."/>
            <person name="Tian J.H."/>
            <person name="Sheng Y."/>
            <person name="Liu T."/>
            <person name="Pan Y.S."/>
            <person name="Xia L.Y."/>
            <person name="Li J."/>
            <person name="Zhao F."/>
            <person name="Cao W.C."/>
        </authorList>
    </citation>
    <scope>NUCLEOTIDE SEQUENCE</scope>
    <source>
        <strain evidence="2">Rmic-2018</strain>
    </source>
</reference>
<comment type="caution">
    <text evidence="2">The sequence shown here is derived from an EMBL/GenBank/DDBJ whole genome shotgun (WGS) entry which is preliminary data.</text>
</comment>
<keyword evidence="3" id="KW-1185">Reference proteome</keyword>
<name>A0A9J6EC14_RHIMP</name>
<dbReference type="Proteomes" id="UP000821866">
    <property type="component" value="Chromosome 3"/>
</dbReference>
<feature type="region of interest" description="Disordered" evidence="1">
    <location>
        <begin position="166"/>
        <end position="200"/>
    </location>
</feature>
<feature type="region of interest" description="Disordered" evidence="1">
    <location>
        <begin position="365"/>
        <end position="384"/>
    </location>
</feature>
<dbReference type="VEuPathDB" id="VectorBase:LOC119165532"/>
<evidence type="ECO:0000256" key="1">
    <source>
        <dbReference type="SAM" id="MobiDB-lite"/>
    </source>
</evidence>
<dbReference type="AlphaFoldDB" id="A0A9J6EC14"/>
<protein>
    <recommendedName>
        <fullName evidence="4">Tnf receptor-associated factor</fullName>
    </recommendedName>
</protein>
<reference evidence="2" key="2">
    <citation type="submission" date="2021-09" db="EMBL/GenBank/DDBJ databases">
        <authorList>
            <person name="Jia N."/>
            <person name="Wang J."/>
            <person name="Shi W."/>
            <person name="Du L."/>
            <person name="Sun Y."/>
            <person name="Zhan W."/>
            <person name="Jiang J."/>
            <person name="Wang Q."/>
            <person name="Zhang B."/>
            <person name="Ji P."/>
            <person name="Sakyi L.B."/>
            <person name="Cui X."/>
            <person name="Yuan T."/>
            <person name="Jiang B."/>
            <person name="Yang W."/>
            <person name="Lam T.T.-Y."/>
            <person name="Chang Q."/>
            <person name="Ding S."/>
            <person name="Wang X."/>
            <person name="Zhu J."/>
            <person name="Ruan X."/>
            <person name="Zhao L."/>
            <person name="Wei J."/>
            <person name="Que T."/>
            <person name="Du C."/>
            <person name="Cheng J."/>
            <person name="Dai P."/>
            <person name="Han X."/>
            <person name="Huang E."/>
            <person name="Gao Y."/>
            <person name="Liu J."/>
            <person name="Shao H."/>
            <person name="Ye R."/>
            <person name="Li L."/>
            <person name="Wei W."/>
            <person name="Wang X."/>
            <person name="Wang C."/>
            <person name="Huo Q."/>
            <person name="Li W."/>
            <person name="Guo W."/>
            <person name="Chen H."/>
            <person name="Chen S."/>
            <person name="Zhou L."/>
            <person name="Zhou L."/>
            <person name="Ni X."/>
            <person name="Tian J."/>
            <person name="Zhou Y."/>
            <person name="Sheng Y."/>
            <person name="Liu T."/>
            <person name="Pan Y."/>
            <person name="Xia L."/>
            <person name="Li J."/>
            <person name="Zhao F."/>
            <person name="Cao W."/>
        </authorList>
    </citation>
    <scope>NUCLEOTIDE SEQUENCE</scope>
    <source>
        <strain evidence="2">Rmic-2018</strain>
        <tissue evidence="2">Larvae</tissue>
    </source>
</reference>
<dbReference type="EMBL" id="JABSTU010000005">
    <property type="protein sequence ID" value="KAH8031855.1"/>
    <property type="molecule type" value="Genomic_DNA"/>
</dbReference>
<dbReference type="InterPro" id="IPR013083">
    <property type="entry name" value="Znf_RING/FYVE/PHD"/>
</dbReference>
<gene>
    <name evidence="2" type="ORF">HPB51_021044</name>
</gene>
<feature type="compositionally biased region" description="Low complexity" evidence="1">
    <location>
        <begin position="168"/>
        <end position="182"/>
    </location>
</feature>
<evidence type="ECO:0008006" key="4">
    <source>
        <dbReference type="Google" id="ProtNLM"/>
    </source>
</evidence>
<evidence type="ECO:0000313" key="2">
    <source>
        <dbReference type="EMBL" id="KAH8031855.1"/>
    </source>
</evidence>
<dbReference type="Gene3D" id="3.30.40.10">
    <property type="entry name" value="Zinc/RING finger domain, C3HC4 (zinc finger)"/>
    <property type="match status" value="1"/>
</dbReference>
<sequence length="492" mass="54738">MAEGRKRETTHTLYGFGDGFDWRSTSFLEPLPSELVCSYCGFVCKWTARLPCSHTACTRCFRKSERRPYTCVLDGTCCTDSGVSWSALSEDRLAQLSIRCWNVNNGCGASGPAFYILSHFLRDCEYHAVMCSFCSKSLLLCNLNRHLASRCFQAFLANGALARKAETDSTSTSSDVPSSVEENMPSTEPPSHDSDSDMSLTNQRPFQRVLDKYEEANVEKALNSVLVATVSVEDSVGQSRRLGEVSREGQYKAWEACARVKIFTINGSRDAAEEVDRWGSSKSASGAENSGVLTVCNTDKMLYASGESLGHYLRLLWESIPSVKAWHDHADEAQRTSFQWYTSSSREAEEAKETLTGLTNGTVTTQVHSTHGDEPDGTGEQEFGMPKIEDTSTLKECADLIKFDMNRNSHGLPYSVLLHRDWLHENHLITAETLIEFVIGFSEGCPKVYEASCLEHSKLVRIEGNSNGWQPSLRTLPHHPFKGYGITSLQRC</sequence>
<evidence type="ECO:0000313" key="3">
    <source>
        <dbReference type="Proteomes" id="UP000821866"/>
    </source>
</evidence>
<accession>A0A9J6EC14</accession>
<proteinExistence type="predicted"/>